<dbReference type="Gene3D" id="1.10.10.10">
    <property type="entry name" value="Winged helix-like DNA-binding domain superfamily/Winged helix DNA-binding domain"/>
    <property type="match status" value="1"/>
</dbReference>
<dbReference type="Gene3D" id="3.30.465.10">
    <property type="match status" value="1"/>
</dbReference>
<comment type="function">
    <text evidence="9">Kinesin is a microtubule-associated force-producing protein that may play a role in organelle transport. Its motor activity is directed toward the microtubule's plus end.</text>
</comment>
<dbReference type="CDD" id="cd01369">
    <property type="entry name" value="KISc_KHC_KIF5"/>
    <property type="match status" value="1"/>
</dbReference>
<keyword evidence="15" id="KW-1185">Reference proteome</keyword>
<keyword evidence="8" id="KW-0206">Cytoskeleton</keyword>
<feature type="domain" description="Kinesin motor" evidence="13">
    <location>
        <begin position="875"/>
        <end position="1207"/>
    </location>
</feature>
<comment type="caution">
    <text evidence="14">The sequence shown here is derived from an EMBL/GenBank/DDBJ whole genome shotgun (WGS) entry which is preliminary data.</text>
</comment>
<evidence type="ECO:0000256" key="10">
    <source>
        <dbReference type="ARBA" id="ARBA00069521"/>
    </source>
</evidence>
<dbReference type="Pfam" id="PF00225">
    <property type="entry name" value="Kinesin"/>
    <property type="match status" value="1"/>
</dbReference>
<dbReference type="Pfam" id="PF00891">
    <property type="entry name" value="Methyltransf_2"/>
    <property type="match status" value="1"/>
</dbReference>
<evidence type="ECO:0000256" key="4">
    <source>
        <dbReference type="ARBA" id="ARBA00022741"/>
    </source>
</evidence>
<sequence>MGSISPSTKRAITASDIDNLQTLLKDTSAKVLAPTDEGYEKSIHRWSRAAEKPAGAVLTPTSAQEVSVALKYASEKGIDVAVKGGGHSTAGVSSTDGGLLVDLNAKMRGVSVADWEGGVKAFKVQGGATWGDVDQEGVKFGLATVGGTVADTGVGGLVLGGGYGWLTGQHGLSIDCMLECTVVLANGDIVKANPKENADLFWALQGAGQNFGAVTEFVLKAFEQGDVWAGLLIFPPTPEIITKVVDATNRLYTPDANGKTKVAGRGTGGIAIARPPPAGGQVMILVSVIYFGTEQEAKTMYKELYDLGAPVDTTAMVPYPTVNTLLAPPIGMRASMKGAAFSMPIRTDFVLEMLENYVTFTDPDPDTHVSIILWEIFDPLKVVQEKNVGSFANRGWHLNGLILPMWNKQENDAKCRQWARDVNEKFKAELERQGKETGKGVEGGVGLRGDKGAVLLYGNYDQSVVTLSLIIVFRNIPRVVIYNMESIITQITSLAEAADEAGRQTILTSLQQLQSQLESPMDTLMKLYNSQIQISVLYVGVQLGLFKHLAENASSPVSVAQLAERSGASPELLRRLLRYLASLGFVLNPSPDHYQANKLTRFLASPQIDAGMVHGFDTCGPAASALPAFLEETSYADISSNTKTPFQKGHSTELGGFDWLKQHPKNFNALQVSMTAIQNSDWLKGLNVLDQAARQVTQGSEKPFFVDVGGGHGHQCKQLLEKYPNLHGTIVLQDLPQAVSGLPPIEGVKVTTQNFFEKQSVQGSRFYYLRRIMHDWPDDDCVSILSRLAEAMGSDSQILADEVFMPDTNVPWQASLQDVWMNVLFAGKERTRTEWEHLIERSGLKLVDVRTYNASSCSSVLVLEKASNSASGGGGNNIKVVARFRPQNKVEIGNGGQPIVHFTGEDTCQVQSAETNAPFTFDRVFDMSSQQADIFDFSIRSTVEDVMNGYNGTVFAYGQTGAGKSYTMMGDMDDSHKKGIIPRITEQIFDAILVHGSAQIEYTVGISYLEIYMERIRDLLNPVMDNLPINEGPKGPYVKGLREIYVNTVDEVYTAMHLGQRARVTASTNMNLESSRSHSIFLVTINQKDVNTGSQKSGMLYLVDLAGSEKVGKTGASGQTLEEAKKINKSLSALGMVINALTDGKSTHVPYRDSKLTRILQESLGGNSRTTLIINCSPSSYNDAETVSTLRFGMRAKTIKNKAKINAELSPAELKRQLKIIQNQVITFEKYIASVDAELSLWRRGETVPKEKWAPPMGGTKSESRARPDTPSRAPSDLLRSETPSRPDSRMGERSSTPSIILEKDEREEFLRRENELQDQLTEKETQAANAERSLQELREELKSYKEGALRTTKDNEVMADKLNKTELELQKLSYQGKEDAITMEGLKDANTELETELVSVKQQLLELKMSAKETTAALDEKDRKKKEKMAKMMAGFDLGDNAFSENEARMRDMLDQVESLHAASLNGEQVSSDVLDDLRNKLLESRDLARQAETSLNVRAESEHEERTLALEERLASVQQDYEDLLTRNLSPEDVEDVKNRLEQLYSDRREAQTELVHDLRDQLTHKSQEIEKLQKSMSDLQGRGAANGAPNGTPNKSVQQQMAEFDQMKKNLMRDLQNRCERVVELEISLDETREQYNNVLRSSNNRQQQKKMAFLERNLEQLTVVQRQLVDQNTSLKKEVAIAERKLIARNERILSLESLLSDSQEKLTAANHRFEQQLAAVKERLEAAKVSSRNMAAGGPGAAGGFNSLMNAGARIAKPLRGGGGAPPSNLDGANANGAASLPIISSLAGSDGGNKRSSWFFNTGR</sequence>
<dbReference type="PRINTS" id="PR00380">
    <property type="entry name" value="KINESINHEAVY"/>
</dbReference>
<gene>
    <name evidence="14" type="ORF">H2204_012776</name>
</gene>
<comment type="subcellular location">
    <subcellularLocation>
        <location evidence="1">Cytoplasm</location>
        <location evidence="1">Cytoskeleton</location>
    </subcellularLocation>
</comment>
<dbReference type="SMART" id="SM00129">
    <property type="entry name" value="KISc"/>
    <property type="match status" value="1"/>
</dbReference>
<evidence type="ECO:0000259" key="13">
    <source>
        <dbReference type="SMART" id="SM00129"/>
    </source>
</evidence>
<dbReference type="GO" id="GO:0007018">
    <property type="term" value="P:microtubule-based movement"/>
    <property type="evidence" value="ECO:0007669"/>
    <property type="project" value="InterPro"/>
</dbReference>
<dbReference type="GO" id="GO:0046983">
    <property type="term" value="F:protein dimerization activity"/>
    <property type="evidence" value="ECO:0007669"/>
    <property type="project" value="InterPro"/>
</dbReference>
<dbReference type="InterPro" id="IPR029063">
    <property type="entry name" value="SAM-dependent_MTases_sf"/>
</dbReference>
<reference evidence="14" key="1">
    <citation type="submission" date="2022-10" db="EMBL/GenBank/DDBJ databases">
        <title>Culturing micro-colonial fungi from biological soil crusts in the Mojave desert and describing Neophaeococcomyces mojavensis, and introducing the new genera and species Taxawa tesnikishii.</title>
        <authorList>
            <person name="Kurbessoian T."/>
            <person name="Stajich J.E."/>
        </authorList>
    </citation>
    <scope>NUCLEOTIDE SEQUENCE</scope>
    <source>
        <strain evidence="14">TK_35</strain>
    </source>
</reference>
<name>A0AA39CQQ3_9EURO</name>
<dbReference type="CDD" id="cd23649">
    <property type="entry name" value="Khc_CBD_cc"/>
    <property type="match status" value="1"/>
</dbReference>
<dbReference type="SUPFAM" id="SSF53335">
    <property type="entry name" value="S-adenosyl-L-methionine-dependent methyltransferases"/>
    <property type="match status" value="1"/>
</dbReference>
<evidence type="ECO:0000256" key="2">
    <source>
        <dbReference type="ARBA" id="ARBA00022490"/>
    </source>
</evidence>
<dbReference type="GO" id="GO:0005874">
    <property type="term" value="C:microtubule"/>
    <property type="evidence" value="ECO:0007669"/>
    <property type="project" value="UniProtKB-KW"/>
</dbReference>
<dbReference type="InterPro" id="IPR012967">
    <property type="entry name" value="COMT_dimerisation"/>
</dbReference>
<proteinExistence type="predicted"/>
<dbReference type="InterPro" id="IPR036961">
    <property type="entry name" value="Kinesin_motor_dom_sf"/>
</dbReference>
<dbReference type="InterPro" id="IPR027417">
    <property type="entry name" value="P-loop_NTPase"/>
</dbReference>
<dbReference type="SUPFAM" id="SSF46785">
    <property type="entry name" value="Winged helix' DNA-binding domain"/>
    <property type="match status" value="1"/>
</dbReference>
<evidence type="ECO:0000256" key="1">
    <source>
        <dbReference type="ARBA" id="ARBA00004245"/>
    </source>
</evidence>
<dbReference type="GO" id="GO:0005524">
    <property type="term" value="F:ATP binding"/>
    <property type="evidence" value="ECO:0007669"/>
    <property type="project" value="UniProtKB-KW"/>
</dbReference>
<evidence type="ECO:0000256" key="11">
    <source>
        <dbReference type="SAM" id="Coils"/>
    </source>
</evidence>
<feature type="compositionally biased region" description="Basic and acidic residues" evidence="12">
    <location>
        <begin position="1279"/>
        <end position="1293"/>
    </location>
</feature>
<dbReference type="EMBL" id="JAPDRN010000134">
    <property type="protein sequence ID" value="KAJ9619129.1"/>
    <property type="molecule type" value="Genomic_DNA"/>
</dbReference>
<protein>
    <recommendedName>
        <fullName evidence="10">Kinesin heavy chain</fullName>
    </recommendedName>
</protein>
<evidence type="ECO:0000256" key="8">
    <source>
        <dbReference type="ARBA" id="ARBA00023212"/>
    </source>
</evidence>
<dbReference type="InterPro" id="IPR016167">
    <property type="entry name" value="FAD-bd_PCMH_sub1"/>
</dbReference>
<dbReference type="FunFam" id="3.40.850.10:FF:000031">
    <property type="entry name" value="Kinesin-like protein"/>
    <property type="match status" value="1"/>
</dbReference>
<dbReference type="InterPro" id="IPR019821">
    <property type="entry name" value="Kinesin_motor_CS"/>
</dbReference>
<evidence type="ECO:0000313" key="15">
    <source>
        <dbReference type="Proteomes" id="UP001172681"/>
    </source>
</evidence>
<feature type="coiled-coil region" evidence="11">
    <location>
        <begin position="1384"/>
        <end position="1411"/>
    </location>
</feature>
<dbReference type="SUPFAM" id="SSF52540">
    <property type="entry name" value="P-loop containing nucleoside triphosphate hydrolases"/>
    <property type="match status" value="1"/>
</dbReference>
<evidence type="ECO:0000256" key="5">
    <source>
        <dbReference type="ARBA" id="ARBA00022840"/>
    </source>
</evidence>
<dbReference type="Proteomes" id="UP001172681">
    <property type="component" value="Unassembled WGS sequence"/>
</dbReference>
<dbReference type="GO" id="GO:0050660">
    <property type="term" value="F:flavin adenine dinucleotide binding"/>
    <property type="evidence" value="ECO:0007669"/>
    <property type="project" value="InterPro"/>
</dbReference>
<evidence type="ECO:0000256" key="3">
    <source>
        <dbReference type="ARBA" id="ARBA00022701"/>
    </source>
</evidence>
<dbReference type="InterPro" id="IPR006094">
    <property type="entry name" value="Oxid_FAD_bind_N"/>
</dbReference>
<keyword evidence="5" id="KW-0067">ATP-binding</keyword>
<evidence type="ECO:0000256" key="12">
    <source>
        <dbReference type="SAM" id="MobiDB-lite"/>
    </source>
</evidence>
<dbReference type="InterPro" id="IPR036390">
    <property type="entry name" value="WH_DNA-bd_sf"/>
</dbReference>
<dbReference type="PANTHER" id="PTHR47968:SF75">
    <property type="entry name" value="CENTROMERE-ASSOCIATED PROTEIN E"/>
    <property type="match status" value="1"/>
</dbReference>
<keyword evidence="6 11" id="KW-0175">Coiled coil</keyword>
<keyword evidence="4" id="KW-0547">Nucleotide-binding</keyword>
<dbReference type="Gene3D" id="3.40.462.20">
    <property type="match status" value="1"/>
</dbReference>
<dbReference type="PROSITE" id="PS00411">
    <property type="entry name" value="KINESIN_MOTOR_1"/>
    <property type="match status" value="1"/>
</dbReference>
<dbReference type="PANTHER" id="PTHR47968">
    <property type="entry name" value="CENTROMERE PROTEIN E"/>
    <property type="match status" value="1"/>
</dbReference>
<evidence type="ECO:0000256" key="9">
    <source>
        <dbReference type="ARBA" id="ARBA00056728"/>
    </source>
</evidence>
<dbReference type="GO" id="GO:0008171">
    <property type="term" value="F:O-methyltransferase activity"/>
    <property type="evidence" value="ECO:0007669"/>
    <property type="project" value="InterPro"/>
</dbReference>
<accession>A0AA39CQQ3</accession>
<dbReference type="Pfam" id="PF01565">
    <property type="entry name" value="FAD_binding_4"/>
    <property type="match status" value="1"/>
</dbReference>
<evidence type="ECO:0000313" key="14">
    <source>
        <dbReference type="EMBL" id="KAJ9619129.1"/>
    </source>
</evidence>
<feature type="region of interest" description="Disordered" evidence="12">
    <location>
        <begin position="1250"/>
        <end position="1308"/>
    </location>
</feature>
<dbReference type="InterPro" id="IPR001077">
    <property type="entry name" value="COMT_C"/>
</dbReference>
<dbReference type="InterPro" id="IPR036388">
    <property type="entry name" value="WH-like_DNA-bd_sf"/>
</dbReference>
<keyword evidence="7" id="KW-0505">Motor protein</keyword>
<dbReference type="Gene3D" id="3.40.50.150">
    <property type="entry name" value="Vaccinia Virus protein VP39"/>
    <property type="match status" value="1"/>
</dbReference>
<evidence type="ECO:0000256" key="7">
    <source>
        <dbReference type="ARBA" id="ARBA00023175"/>
    </source>
</evidence>
<dbReference type="GO" id="GO:0003777">
    <property type="term" value="F:microtubule motor activity"/>
    <property type="evidence" value="ECO:0007669"/>
    <property type="project" value="InterPro"/>
</dbReference>
<dbReference type="InterPro" id="IPR059182">
    <property type="entry name" value="Khc_C"/>
</dbReference>
<keyword evidence="2" id="KW-0963">Cytoplasm</keyword>
<dbReference type="Gene3D" id="3.30.43.10">
    <property type="entry name" value="Uridine Diphospho-n-acetylenolpyruvylglucosamine Reductase, domain 2"/>
    <property type="match status" value="1"/>
</dbReference>
<dbReference type="Gene3D" id="3.40.850.10">
    <property type="entry name" value="Kinesin motor domain"/>
    <property type="match status" value="1"/>
</dbReference>
<dbReference type="InterPro" id="IPR027640">
    <property type="entry name" value="Kinesin-like_fam"/>
</dbReference>
<evidence type="ECO:0000256" key="6">
    <source>
        <dbReference type="ARBA" id="ARBA00023054"/>
    </source>
</evidence>
<keyword evidence="3" id="KW-0493">Microtubule</keyword>
<dbReference type="InterPro" id="IPR001752">
    <property type="entry name" value="Kinesin_motor_dom"/>
</dbReference>
<dbReference type="InterPro" id="IPR036318">
    <property type="entry name" value="FAD-bd_PCMH-like_sf"/>
</dbReference>
<feature type="coiled-coil region" evidence="11">
    <location>
        <begin position="1536"/>
        <end position="1735"/>
    </location>
</feature>
<dbReference type="SUPFAM" id="SSF56176">
    <property type="entry name" value="FAD-binding/transporter-associated domain-like"/>
    <property type="match status" value="1"/>
</dbReference>
<dbReference type="GO" id="GO:0008017">
    <property type="term" value="F:microtubule binding"/>
    <property type="evidence" value="ECO:0007669"/>
    <property type="project" value="InterPro"/>
</dbReference>
<dbReference type="Pfam" id="PF08100">
    <property type="entry name" value="Dimerisation"/>
    <property type="match status" value="1"/>
</dbReference>
<organism evidence="14 15">
    <name type="scientific">Knufia peltigerae</name>
    <dbReference type="NCBI Taxonomy" id="1002370"/>
    <lineage>
        <taxon>Eukaryota</taxon>
        <taxon>Fungi</taxon>
        <taxon>Dikarya</taxon>
        <taxon>Ascomycota</taxon>
        <taxon>Pezizomycotina</taxon>
        <taxon>Eurotiomycetes</taxon>
        <taxon>Chaetothyriomycetidae</taxon>
        <taxon>Chaetothyriales</taxon>
        <taxon>Trichomeriaceae</taxon>
        <taxon>Knufia</taxon>
    </lineage>
</organism>
<dbReference type="InterPro" id="IPR016169">
    <property type="entry name" value="FAD-bd_PCMH_sub2"/>
</dbReference>